<dbReference type="PROSITE" id="PS50126">
    <property type="entry name" value="S1"/>
    <property type="match status" value="2"/>
</dbReference>
<comment type="similarity">
    <text evidence="1">Belongs to the bacterial ribosomal protein bS1 family.</text>
</comment>
<evidence type="ECO:0000313" key="5">
    <source>
        <dbReference type="EMBL" id="GAA1669283.1"/>
    </source>
</evidence>
<feature type="domain" description="S1 motif" evidence="4">
    <location>
        <begin position="116"/>
        <end position="185"/>
    </location>
</feature>
<gene>
    <name evidence="5" type="ORF">GCM10009733_078400</name>
</gene>
<feature type="domain" description="S1 motif" evidence="4">
    <location>
        <begin position="23"/>
        <end position="99"/>
    </location>
</feature>
<dbReference type="Gene3D" id="2.40.50.140">
    <property type="entry name" value="Nucleic acid-binding proteins"/>
    <property type="match status" value="2"/>
</dbReference>
<dbReference type="RefSeq" id="WP_346111820.1">
    <property type="nucleotide sequence ID" value="NZ_BAAAMU010000083.1"/>
</dbReference>
<evidence type="ECO:0000256" key="2">
    <source>
        <dbReference type="ARBA" id="ARBA00022980"/>
    </source>
</evidence>
<dbReference type="InterPro" id="IPR012340">
    <property type="entry name" value="NA-bd_OB-fold"/>
</dbReference>
<dbReference type="CDD" id="cd00164">
    <property type="entry name" value="S1_like"/>
    <property type="match status" value="1"/>
</dbReference>
<proteinExistence type="inferred from homology"/>
<evidence type="ECO:0000259" key="4">
    <source>
        <dbReference type="PROSITE" id="PS50126"/>
    </source>
</evidence>
<dbReference type="SUPFAM" id="SSF50249">
    <property type="entry name" value="Nucleic acid-binding proteins"/>
    <property type="match status" value="2"/>
</dbReference>
<keyword evidence="6" id="KW-1185">Reference proteome</keyword>
<dbReference type="InterPro" id="IPR050437">
    <property type="entry name" value="Ribos_protein_bS1-like"/>
</dbReference>
<evidence type="ECO:0000256" key="3">
    <source>
        <dbReference type="ARBA" id="ARBA00023274"/>
    </source>
</evidence>
<evidence type="ECO:0000313" key="6">
    <source>
        <dbReference type="Proteomes" id="UP001500064"/>
    </source>
</evidence>
<accession>A0ABP4S911</accession>
<dbReference type="SMART" id="SM00316">
    <property type="entry name" value="S1"/>
    <property type="match status" value="2"/>
</dbReference>
<dbReference type="EMBL" id="BAAAMU010000083">
    <property type="protein sequence ID" value="GAA1669283.1"/>
    <property type="molecule type" value="Genomic_DNA"/>
</dbReference>
<protein>
    <recommendedName>
        <fullName evidence="4">S1 motif domain-containing protein</fullName>
    </recommendedName>
</protein>
<dbReference type="PANTHER" id="PTHR10724:SF7">
    <property type="entry name" value="SMALL RIBOSOMAL SUBUNIT PROTEIN BS1C"/>
    <property type="match status" value="1"/>
</dbReference>
<keyword evidence="3" id="KW-0687">Ribonucleoprotein</keyword>
<keyword evidence="2" id="KW-0689">Ribosomal protein</keyword>
<sequence>MIGMGGPSENPELWAFLESLQCGEALSGTVTAIERFGVFVALDDGPDHPVFPGVGFITIPELSWRRFEAASDVVQVGQRVSCEFLQFDTWNLEARLSLRAMQPDPFQAFADGNAVGQKLHGQVTKLVPFGVFVQVADGVEGLVHLRELTWTPVEAPSDVVPVGDEVTVVVTEIDRERRRLALSRRQGSPDHQ</sequence>
<dbReference type="Pfam" id="PF00575">
    <property type="entry name" value="S1"/>
    <property type="match status" value="2"/>
</dbReference>
<name>A0ABP4S911_9ACTN</name>
<comment type="caution">
    <text evidence="5">The sequence shown here is derived from an EMBL/GenBank/DDBJ whole genome shotgun (WGS) entry which is preliminary data.</text>
</comment>
<dbReference type="Proteomes" id="UP001500064">
    <property type="component" value="Unassembled WGS sequence"/>
</dbReference>
<evidence type="ECO:0000256" key="1">
    <source>
        <dbReference type="ARBA" id="ARBA00006767"/>
    </source>
</evidence>
<dbReference type="PANTHER" id="PTHR10724">
    <property type="entry name" value="30S RIBOSOMAL PROTEIN S1"/>
    <property type="match status" value="1"/>
</dbReference>
<reference evidence="6" key="1">
    <citation type="journal article" date="2019" name="Int. J. Syst. Evol. Microbiol.">
        <title>The Global Catalogue of Microorganisms (GCM) 10K type strain sequencing project: providing services to taxonomists for standard genome sequencing and annotation.</title>
        <authorList>
            <consortium name="The Broad Institute Genomics Platform"/>
            <consortium name="The Broad Institute Genome Sequencing Center for Infectious Disease"/>
            <person name="Wu L."/>
            <person name="Ma J."/>
        </authorList>
    </citation>
    <scope>NUCLEOTIDE SEQUENCE [LARGE SCALE GENOMIC DNA]</scope>
    <source>
        <strain evidence="6">JCM 13929</strain>
    </source>
</reference>
<organism evidence="5 6">
    <name type="scientific">Nonomuraea maheshkhaliensis</name>
    <dbReference type="NCBI Taxonomy" id="419590"/>
    <lineage>
        <taxon>Bacteria</taxon>
        <taxon>Bacillati</taxon>
        <taxon>Actinomycetota</taxon>
        <taxon>Actinomycetes</taxon>
        <taxon>Streptosporangiales</taxon>
        <taxon>Streptosporangiaceae</taxon>
        <taxon>Nonomuraea</taxon>
    </lineage>
</organism>
<dbReference type="InterPro" id="IPR003029">
    <property type="entry name" value="S1_domain"/>
</dbReference>